<name>A0ABV8UCD4_9PROT</name>
<evidence type="ECO:0000259" key="1">
    <source>
        <dbReference type="Pfam" id="PF08937"/>
    </source>
</evidence>
<gene>
    <name evidence="2" type="ORF">ACFO5Q_13430</name>
</gene>
<organism evidence="2 3">
    <name type="scientific">Kordiimonas lipolytica</name>
    <dbReference type="NCBI Taxonomy" id="1662421"/>
    <lineage>
        <taxon>Bacteria</taxon>
        <taxon>Pseudomonadati</taxon>
        <taxon>Pseudomonadota</taxon>
        <taxon>Alphaproteobacteria</taxon>
        <taxon>Kordiimonadales</taxon>
        <taxon>Kordiimonadaceae</taxon>
        <taxon>Kordiimonas</taxon>
    </lineage>
</organism>
<evidence type="ECO:0000313" key="3">
    <source>
        <dbReference type="Proteomes" id="UP001595776"/>
    </source>
</evidence>
<accession>A0ABV8UCD4</accession>
<sequence>MAYRNGTYIAFDGLGQTDPSKSDFRYYSTIQAWSSKKHIEFKFVNSHEKTYAVRDSSQRSTLESRIRERLAKSKNCLVILSDKTRSSGSMLSYEIEQAVDRYELPLIITYPGFNIVSKPILLKNRWPEALTERVHQETAYAIHIPFKKGAILDSISQFTVHANALTGPLNFYSAKAHSELGCT</sequence>
<dbReference type="EMBL" id="JBHSCR010000014">
    <property type="protein sequence ID" value="MFC4348849.1"/>
    <property type="molecule type" value="Genomic_DNA"/>
</dbReference>
<dbReference type="Proteomes" id="UP001595776">
    <property type="component" value="Unassembled WGS sequence"/>
</dbReference>
<feature type="domain" description="Thoeris protein ThsB TIR-like" evidence="1">
    <location>
        <begin position="8"/>
        <end position="111"/>
    </location>
</feature>
<proteinExistence type="predicted"/>
<evidence type="ECO:0000313" key="2">
    <source>
        <dbReference type="EMBL" id="MFC4348849.1"/>
    </source>
</evidence>
<dbReference type="Pfam" id="PF08937">
    <property type="entry name" value="ThsB_TIR"/>
    <property type="match status" value="1"/>
</dbReference>
<protein>
    <submittedName>
        <fullName evidence="2">TIR domain-containing protein</fullName>
    </submittedName>
</protein>
<comment type="caution">
    <text evidence="2">The sequence shown here is derived from an EMBL/GenBank/DDBJ whole genome shotgun (WGS) entry which is preliminary data.</text>
</comment>
<dbReference type="InterPro" id="IPR015032">
    <property type="entry name" value="ThsB__TIR-like_domain"/>
</dbReference>
<reference evidence="3" key="1">
    <citation type="journal article" date="2019" name="Int. J. Syst. Evol. Microbiol.">
        <title>The Global Catalogue of Microorganisms (GCM) 10K type strain sequencing project: providing services to taxonomists for standard genome sequencing and annotation.</title>
        <authorList>
            <consortium name="The Broad Institute Genomics Platform"/>
            <consortium name="The Broad Institute Genome Sequencing Center for Infectious Disease"/>
            <person name="Wu L."/>
            <person name="Ma J."/>
        </authorList>
    </citation>
    <scope>NUCLEOTIDE SEQUENCE [LARGE SCALE GENOMIC DNA]</scope>
    <source>
        <strain evidence="3">CGMCC 1.15304</strain>
    </source>
</reference>
<dbReference type="RefSeq" id="WP_068143454.1">
    <property type="nucleotide sequence ID" value="NZ_JBHSCR010000014.1"/>
</dbReference>
<dbReference type="Gene3D" id="3.40.50.11200">
    <property type="match status" value="1"/>
</dbReference>
<keyword evidence="3" id="KW-1185">Reference proteome</keyword>